<gene>
    <name evidence="3" type="ORF">BAU07_12745</name>
</gene>
<reference evidence="3 4" key="1">
    <citation type="submission" date="2016-06" db="EMBL/GenBank/DDBJ databases">
        <title>Complete genome sequences of Bordetella bronchialis and Bordetella flabilis.</title>
        <authorList>
            <person name="LiPuma J.J."/>
            <person name="Spilker T."/>
        </authorList>
    </citation>
    <scope>NUCLEOTIDE SEQUENCE [LARGE SCALE GENOMIC DNA]</scope>
    <source>
        <strain evidence="3 4">AU10664</strain>
    </source>
</reference>
<dbReference type="InterPro" id="IPR042100">
    <property type="entry name" value="Bug_dom1"/>
</dbReference>
<dbReference type="PIRSF" id="PIRSF017082">
    <property type="entry name" value="YflP"/>
    <property type="match status" value="1"/>
</dbReference>
<protein>
    <recommendedName>
        <fullName evidence="5">Tripartite tricarboxylate transporter substrate binding protein</fullName>
    </recommendedName>
</protein>
<dbReference type="Gene3D" id="3.40.190.10">
    <property type="entry name" value="Periplasmic binding protein-like II"/>
    <property type="match status" value="1"/>
</dbReference>
<evidence type="ECO:0000313" key="3">
    <source>
        <dbReference type="EMBL" id="ANN80452.1"/>
    </source>
</evidence>
<dbReference type="Pfam" id="PF03401">
    <property type="entry name" value="TctC"/>
    <property type="match status" value="1"/>
</dbReference>
<feature type="signal peptide" evidence="2">
    <location>
        <begin position="1"/>
        <end position="18"/>
    </location>
</feature>
<accession>A0A193GK29</accession>
<keyword evidence="2" id="KW-0732">Signal</keyword>
<dbReference type="Proteomes" id="UP000091926">
    <property type="component" value="Chromosome"/>
</dbReference>
<feature type="chain" id="PRO_5008259083" description="Tripartite tricarboxylate transporter substrate binding protein" evidence="2">
    <location>
        <begin position="19"/>
        <end position="320"/>
    </location>
</feature>
<dbReference type="InterPro" id="IPR005064">
    <property type="entry name" value="BUG"/>
</dbReference>
<dbReference type="CDD" id="cd07012">
    <property type="entry name" value="PBP2_Bug_TTT"/>
    <property type="match status" value="1"/>
</dbReference>
<evidence type="ECO:0000313" key="4">
    <source>
        <dbReference type="Proteomes" id="UP000091926"/>
    </source>
</evidence>
<name>A0A193GK29_9BORD</name>
<evidence type="ECO:0008006" key="5">
    <source>
        <dbReference type="Google" id="ProtNLM"/>
    </source>
</evidence>
<dbReference type="EMBL" id="CP016172">
    <property type="protein sequence ID" value="ANN80452.1"/>
    <property type="molecule type" value="Genomic_DNA"/>
</dbReference>
<dbReference type="STRING" id="463014.BAU07_12745"/>
<comment type="similarity">
    <text evidence="1">Belongs to the UPF0065 (bug) family.</text>
</comment>
<dbReference type="Gene3D" id="3.40.190.150">
    <property type="entry name" value="Bordetella uptake gene, domain 1"/>
    <property type="match status" value="1"/>
</dbReference>
<dbReference type="AlphaFoldDB" id="A0A193GK29"/>
<sequence length="320" mass="33122">MGGALAGLAAALPISSHADGAAAGWPQKPIDVVIPFAPGGPVDIAGRTVGVPLGQALRQTIVVVNKAGAGGNIAAAAMARAPADGYEFMLVLDSILTVNPTFYKDAGFKPQTDLSPVAQLGDLASVLVVNENAGIATVDEFIKRARSQRLTFGSGGNGTAGHLYGEWLKYDFGLKVEHVPYKGLAPAVQGLLAGDIDFIVALIPGVLPQIRSGRLRALGLTSTSRQTLLPDVKPLSSLGLVGFEGSSWLGVVGPRGLSADVVARFAVALRTSLDDPATAERLRGLGIEPAFADAAALQARIERESRMWARLLDKMNASAS</sequence>
<evidence type="ECO:0000256" key="1">
    <source>
        <dbReference type="ARBA" id="ARBA00006987"/>
    </source>
</evidence>
<dbReference type="PANTHER" id="PTHR42928:SF5">
    <property type="entry name" value="BLR1237 PROTEIN"/>
    <property type="match status" value="1"/>
</dbReference>
<dbReference type="SUPFAM" id="SSF53850">
    <property type="entry name" value="Periplasmic binding protein-like II"/>
    <property type="match status" value="1"/>
</dbReference>
<dbReference type="PANTHER" id="PTHR42928">
    <property type="entry name" value="TRICARBOXYLATE-BINDING PROTEIN"/>
    <property type="match status" value="1"/>
</dbReference>
<evidence type="ECO:0000256" key="2">
    <source>
        <dbReference type="SAM" id="SignalP"/>
    </source>
</evidence>
<keyword evidence="4" id="KW-1185">Reference proteome</keyword>
<organism evidence="3 4">
    <name type="scientific">Bordetella flabilis</name>
    <dbReference type="NCBI Taxonomy" id="463014"/>
    <lineage>
        <taxon>Bacteria</taxon>
        <taxon>Pseudomonadati</taxon>
        <taxon>Pseudomonadota</taxon>
        <taxon>Betaproteobacteria</taxon>
        <taxon>Burkholderiales</taxon>
        <taxon>Alcaligenaceae</taxon>
        <taxon>Bordetella</taxon>
    </lineage>
</organism>
<proteinExistence type="inferred from homology"/>
<dbReference type="KEGG" id="bfz:BAU07_12745"/>